<protein>
    <submittedName>
        <fullName evidence="1">Uncharacterized protein</fullName>
    </submittedName>
</protein>
<organism evidence="1">
    <name type="scientific">Anguilla anguilla</name>
    <name type="common">European freshwater eel</name>
    <name type="synonym">Muraena anguilla</name>
    <dbReference type="NCBI Taxonomy" id="7936"/>
    <lineage>
        <taxon>Eukaryota</taxon>
        <taxon>Metazoa</taxon>
        <taxon>Chordata</taxon>
        <taxon>Craniata</taxon>
        <taxon>Vertebrata</taxon>
        <taxon>Euteleostomi</taxon>
        <taxon>Actinopterygii</taxon>
        <taxon>Neopterygii</taxon>
        <taxon>Teleostei</taxon>
        <taxon>Anguilliformes</taxon>
        <taxon>Anguillidae</taxon>
        <taxon>Anguilla</taxon>
    </lineage>
</organism>
<reference evidence="1" key="2">
    <citation type="journal article" date="2015" name="Fish Shellfish Immunol.">
        <title>Early steps in the European eel (Anguilla anguilla)-Vibrio vulnificus interaction in the gills: Role of the RtxA13 toxin.</title>
        <authorList>
            <person name="Callol A."/>
            <person name="Pajuelo D."/>
            <person name="Ebbesson L."/>
            <person name="Teles M."/>
            <person name="MacKenzie S."/>
            <person name="Amaro C."/>
        </authorList>
    </citation>
    <scope>NUCLEOTIDE SEQUENCE</scope>
</reference>
<dbReference type="EMBL" id="GBXM01030428">
    <property type="protein sequence ID" value="JAH78149.1"/>
    <property type="molecule type" value="Transcribed_RNA"/>
</dbReference>
<reference evidence="1" key="1">
    <citation type="submission" date="2014-11" db="EMBL/GenBank/DDBJ databases">
        <authorList>
            <person name="Amaro Gonzalez C."/>
        </authorList>
    </citation>
    <scope>NUCLEOTIDE SEQUENCE</scope>
</reference>
<evidence type="ECO:0000313" key="1">
    <source>
        <dbReference type="EMBL" id="JAH78149.1"/>
    </source>
</evidence>
<dbReference type="AlphaFoldDB" id="A0A0E9VJ28"/>
<proteinExistence type="predicted"/>
<accession>A0A0E9VJ28</accession>
<name>A0A0E9VJ28_ANGAN</name>
<sequence length="27" mass="3308">MTFSIEVKEKWLGKDIRRNFLTIRTQP</sequence>